<dbReference type="PANTHER" id="PTHR43201">
    <property type="entry name" value="ACYL-COA SYNTHETASE"/>
    <property type="match status" value="1"/>
</dbReference>
<dbReference type="InterPro" id="IPR000873">
    <property type="entry name" value="AMP-dep_synth/lig_dom"/>
</dbReference>
<dbReference type="GO" id="GO:0031956">
    <property type="term" value="F:medium-chain fatty acid-CoA ligase activity"/>
    <property type="evidence" value="ECO:0007669"/>
    <property type="project" value="TreeGrafter"/>
</dbReference>
<accession>A0A8J3L8Y9</accession>
<dbReference type="InterPro" id="IPR042099">
    <property type="entry name" value="ANL_N_sf"/>
</dbReference>
<dbReference type="SUPFAM" id="SSF56801">
    <property type="entry name" value="Acetyl-CoA synthetase-like"/>
    <property type="match status" value="1"/>
</dbReference>
<dbReference type="Gene3D" id="3.30.300.30">
    <property type="match status" value="1"/>
</dbReference>
<dbReference type="Pfam" id="PF13193">
    <property type="entry name" value="AMP-binding_C"/>
    <property type="match status" value="1"/>
</dbReference>
<evidence type="ECO:0000256" key="1">
    <source>
        <dbReference type="ARBA" id="ARBA00006432"/>
    </source>
</evidence>
<dbReference type="PANTHER" id="PTHR43201:SF5">
    <property type="entry name" value="MEDIUM-CHAIN ACYL-COA LIGASE ACSF2, MITOCHONDRIAL"/>
    <property type="match status" value="1"/>
</dbReference>
<name>A0A8J3L8Y9_9ACTN</name>
<evidence type="ECO:0000256" key="2">
    <source>
        <dbReference type="ARBA" id="ARBA00022598"/>
    </source>
</evidence>
<dbReference type="EMBL" id="BONJ01000014">
    <property type="protein sequence ID" value="GIG14542.1"/>
    <property type="molecule type" value="Genomic_DNA"/>
</dbReference>
<reference evidence="5" key="1">
    <citation type="submission" date="2021-01" db="EMBL/GenBank/DDBJ databases">
        <title>Whole genome shotgun sequence of Catellatospora methionotrophica NBRC 14553.</title>
        <authorList>
            <person name="Komaki H."/>
            <person name="Tamura T."/>
        </authorList>
    </citation>
    <scope>NUCLEOTIDE SEQUENCE</scope>
    <source>
        <strain evidence="5">NBRC 14553</strain>
    </source>
</reference>
<dbReference type="Proteomes" id="UP000660339">
    <property type="component" value="Unassembled WGS sequence"/>
</dbReference>
<sequence length="469" mass="47775">MATPTLLDLARASTGTVVVDGARLAAADLVAAARPAAAALHERGVRPGDGVLLVDDGGGADLLAAMLGVWWVGGRAAVLPAGAPAVHRAAVLRQTGAVLTVSADAGPGQAAYADLLAHPGRAVAQVCDPQDAALDVFSSGTTGQAKCVSFSHGALWRNVQAYADRLGLSGRDVLYSPLPLSLAGVLGMVLLPGLLAGASVHLGRLGGAQAAWAGRQLDAAEPTLLYGVPYTFEILARQRAPRRTAALRWAVCSSAPLPAATFDRVHAHLGVPPRSSYCLVEAGTVTVNTSADLDELRHTVGGVLDGVELTLEPAADGAGRIVIGGTSCGSGYRHDGELRPFPGGAVRTNDLGRLAGGQLVVTGRVDEVIQVAGQSVDLAHLSRVLADCPGLGDHAVVVDQHEQLGTVPVLLVETGSTTASAAELLAFCRARLRAVEVPRQVRFVDTIARTATGKVPLAGAGPQREGAGS</sequence>
<evidence type="ECO:0000313" key="5">
    <source>
        <dbReference type="EMBL" id="GIG14542.1"/>
    </source>
</evidence>
<feature type="domain" description="AMP-dependent synthetase/ligase" evidence="3">
    <location>
        <begin position="18"/>
        <end position="332"/>
    </location>
</feature>
<dbReference type="Pfam" id="PF00501">
    <property type="entry name" value="AMP-binding"/>
    <property type="match status" value="1"/>
</dbReference>
<keyword evidence="6" id="KW-1185">Reference proteome</keyword>
<gene>
    <name evidence="5" type="ORF">Cme02nite_28740</name>
</gene>
<comment type="similarity">
    <text evidence="1">Belongs to the ATP-dependent AMP-binding enzyme family.</text>
</comment>
<evidence type="ECO:0000259" key="3">
    <source>
        <dbReference type="Pfam" id="PF00501"/>
    </source>
</evidence>
<organism evidence="5 6">
    <name type="scientific">Catellatospora methionotrophica</name>
    <dbReference type="NCBI Taxonomy" id="121620"/>
    <lineage>
        <taxon>Bacteria</taxon>
        <taxon>Bacillati</taxon>
        <taxon>Actinomycetota</taxon>
        <taxon>Actinomycetes</taxon>
        <taxon>Micromonosporales</taxon>
        <taxon>Micromonosporaceae</taxon>
        <taxon>Catellatospora</taxon>
    </lineage>
</organism>
<proteinExistence type="inferred from homology"/>
<feature type="domain" description="AMP-binding enzyme C-terminal" evidence="4">
    <location>
        <begin position="384"/>
        <end position="454"/>
    </location>
</feature>
<dbReference type="CDD" id="cd04433">
    <property type="entry name" value="AFD_class_I"/>
    <property type="match status" value="1"/>
</dbReference>
<evidence type="ECO:0000259" key="4">
    <source>
        <dbReference type="Pfam" id="PF13193"/>
    </source>
</evidence>
<dbReference type="RefSeq" id="WP_166377887.1">
    <property type="nucleotide sequence ID" value="NZ_BAAATT010000007.1"/>
</dbReference>
<dbReference type="AlphaFoldDB" id="A0A8J3L8Y9"/>
<protein>
    <submittedName>
        <fullName evidence="5">Uncharacterized protein</fullName>
    </submittedName>
</protein>
<dbReference type="GO" id="GO:0006631">
    <property type="term" value="P:fatty acid metabolic process"/>
    <property type="evidence" value="ECO:0007669"/>
    <property type="project" value="TreeGrafter"/>
</dbReference>
<dbReference type="InterPro" id="IPR045851">
    <property type="entry name" value="AMP-bd_C_sf"/>
</dbReference>
<dbReference type="Gene3D" id="3.40.50.12780">
    <property type="entry name" value="N-terminal domain of ligase-like"/>
    <property type="match status" value="1"/>
</dbReference>
<keyword evidence="2" id="KW-0436">Ligase</keyword>
<dbReference type="InterPro" id="IPR025110">
    <property type="entry name" value="AMP-bd_C"/>
</dbReference>
<comment type="caution">
    <text evidence="5">The sequence shown here is derived from an EMBL/GenBank/DDBJ whole genome shotgun (WGS) entry which is preliminary data.</text>
</comment>
<evidence type="ECO:0000313" key="6">
    <source>
        <dbReference type="Proteomes" id="UP000660339"/>
    </source>
</evidence>